<name>A0ABW7FGR6_9BURK</name>
<dbReference type="PANTHER" id="PTHR38776:SF1">
    <property type="entry name" value="MLTA-INTERACTING PROTEIN-RELATED"/>
    <property type="match status" value="1"/>
</dbReference>
<evidence type="ECO:0000256" key="1">
    <source>
        <dbReference type="ARBA" id="ARBA00004442"/>
    </source>
</evidence>
<dbReference type="Proteomes" id="UP001606301">
    <property type="component" value="Unassembled WGS sequence"/>
</dbReference>
<evidence type="ECO:0000313" key="7">
    <source>
        <dbReference type="EMBL" id="MFG6440155.1"/>
    </source>
</evidence>
<evidence type="ECO:0000256" key="6">
    <source>
        <dbReference type="SAM" id="SignalP"/>
    </source>
</evidence>
<evidence type="ECO:0000256" key="4">
    <source>
        <dbReference type="ARBA" id="ARBA00023136"/>
    </source>
</evidence>
<dbReference type="RefSeq" id="WP_394396090.1">
    <property type="nucleotide sequence ID" value="NZ_JBIGHW010000002.1"/>
</dbReference>
<feature type="chain" id="PRO_5047384927" evidence="6">
    <location>
        <begin position="27"/>
        <end position="258"/>
    </location>
</feature>
<comment type="similarity">
    <text evidence="2">Belongs to the MipA/OmpV family.</text>
</comment>
<dbReference type="EMBL" id="JBIGHW010000002">
    <property type="protein sequence ID" value="MFG6440155.1"/>
    <property type="molecule type" value="Genomic_DNA"/>
</dbReference>
<sequence length="258" mass="28043">MTLLPRSPLPLIAAAVATLLPLASHAQPPAEGDAPRSTWAAGLAVMPETQAYRDFDDKLRVLPLLTFENRWVRVFGPGVELKLGRSGPLSYGLTASYARDGYDAGDSPFLAGMDKRRASAWLGGRLGLRTEFASLSAHWQADASGHSKGQKLRLGAERRLALGEVGLTPRLSATWLDGKFINYYYGVRMGEVRADRAAYTPGSTVNAELGLRVDYRLAPQQTVFADVGVTLLGSAIKRSPLVDRSTQPELRVGWLYAF</sequence>
<evidence type="ECO:0000256" key="2">
    <source>
        <dbReference type="ARBA" id="ARBA00005722"/>
    </source>
</evidence>
<evidence type="ECO:0000256" key="5">
    <source>
        <dbReference type="ARBA" id="ARBA00023237"/>
    </source>
</evidence>
<reference evidence="7 8" key="1">
    <citation type="submission" date="2024-08" db="EMBL/GenBank/DDBJ databases">
        <authorList>
            <person name="Lu H."/>
        </authorList>
    </citation>
    <scope>NUCLEOTIDE SEQUENCE [LARGE SCALE GENOMIC DNA]</scope>
    <source>
        <strain evidence="7 8">LKC17W</strain>
    </source>
</reference>
<dbReference type="Pfam" id="PF06629">
    <property type="entry name" value="MipA"/>
    <property type="match status" value="1"/>
</dbReference>
<comment type="caution">
    <text evidence="7">The sequence shown here is derived from an EMBL/GenBank/DDBJ whole genome shotgun (WGS) entry which is preliminary data.</text>
</comment>
<organism evidence="7 8">
    <name type="scientific">Pelomonas margarita</name>
    <dbReference type="NCBI Taxonomy" id="3299031"/>
    <lineage>
        <taxon>Bacteria</taxon>
        <taxon>Pseudomonadati</taxon>
        <taxon>Pseudomonadota</taxon>
        <taxon>Betaproteobacteria</taxon>
        <taxon>Burkholderiales</taxon>
        <taxon>Sphaerotilaceae</taxon>
        <taxon>Roseateles</taxon>
    </lineage>
</organism>
<keyword evidence="3 6" id="KW-0732">Signal</keyword>
<comment type="subcellular location">
    <subcellularLocation>
        <location evidence="1">Cell outer membrane</location>
    </subcellularLocation>
</comment>
<evidence type="ECO:0000256" key="3">
    <source>
        <dbReference type="ARBA" id="ARBA00022729"/>
    </source>
</evidence>
<protein>
    <submittedName>
        <fullName evidence="7">MipA/OmpV family protein</fullName>
    </submittedName>
</protein>
<feature type="signal peptide" evidence="6">
    <location>
        <begin position="1"/>
        <end position="26"/>
    </location>
</feature>
<keyword evidence="4" id="KW-0472">Membrane</keyword>
<gene>
    <name evidence="7" type="ORF">ACG0Z3_05610</name>
</gene>
<dbReference type="InterPro" id="IPR010583">
    <property type="entry name" value="MipA"/>
</dbReference>
<keyword evidence="8" id="KW-1185">Reference proteome</keyword>
<accession>A0ABW7FGR6</accession>
<dbReference type="PANTHER" id="PTHR38776">
    <property type="entry name" value="MLTA-INTERACTING PROTEIN-RELATED"/>
    <property type="match status" value="1"/>
</dbReference>
<evidence type="ECO:0000313" key="8">
    <source>
        <dbReference type="Proteomes" id="UP001606301"/>
    </source>
</evidence>
<proteinExistence type="inferred from homology"/>
<keyword evidence="5" id="KW-0998">Cell outer membrane</keyword>